<feature type="chain" id="PRO_5017563022" description="Lipoprotein" evidence="1">
    <location>
        <begin position="26"/>
        <end position="185"/>
    </location>
</feature>
<dbReference type="RefSeq" id="WP_115934864.1">
    <property type="nucleotide sequence ID" value="NZ_QRDW01000001.1"/>
</dbReference>
<evidence type="ECO:0000256" key="1">
    <source>
        <dbReference type="SAM" id="SignalP"/>
    </source>
</evidence>
<reference evidence="2 3" key="1">
    <citation type="submission" date="2018-07" db="EMBL/GenBank/DDBJ databases">
        <title>Genomic Encyclopedia of Type Strains, Phase III (KMG-III): the genomes of soil and plant-associated and newly described type strains.</title>
        <authorList>
            <person name="Whitman W."/>
        </authorList>
    </citation>
    <scope>NUCLEOTIDE SEQUENCE [LARGE SCALE GENOMIC DNA]</scope>
    <source>
        <strain evidence="2 3">CECT 8488</strain>
    </source>
</reference>
<comment type="caution">
    <text evidence="2">The sequence shown here is derived from an EMBL/GenBank/DDBJ whole genome shotgun (WGS) entry which is preliminary data.</text>
</comment>
<evidence type="ECO:0000313" key="2">
    <source>
        <dbReference type="EMBL" id="RED53750.1"/>
    </source>
</evidence>
<protein>
    <recommendedName>
        <fullName evidence="4">Lipoprotein</fullName>
    </recommendedName>
</protein>
<gene>
    <name evidence="2" type="ORF">DFP90_101548</name>
</gene>
<accession>A0A3D9HWG6</accession>
<organism evidence="2 3">
    <name type="scientific">Aestuariispira insulae</name>
    <dbReference type="NCBI Taxonomy" id="1461337"/>
    <lineage>
        <taxon>Bacteria</taxon>
        <taxon>Pseudomonadati</taxon>
        <taxon>Pseudomonadota</taxon>
        <taxon>Alphaproteobacteria</taxon>
        <taxon>Rhodospirillales</taxon>
        <taxon>Kiloniellaceae</taxon>
        <taxon>Aestuariispira</taxon>
    </lineage>
</organism>
<dbReference type="EMBL" id="QRDW01000001">
    <property type="protein sequence ID" value="RED53750.1"/>
    <property type="molecule type" value="Genomic_DNA"/>
</dbReference>
<dbReference type="OrthoDB" id="9777067at2"/>
<evidence type="ECO:0008006" key="4">
    <source>
        <dbReference type="Google" id="ProtNLM"/>
    </source>
</evidence>
<evidence type="ECO:0000313" key="3">
    <source>
        <dbReference type="Proteomes" id="UP000256845"/>
    </source>
</evidence>
<proteinExistence type="predicted"/>
<feature type="signal peptide" evidence="1">
    <location>
        <begin position="1"/>
        <end position="25"/>
    </location>
</feature>
<keyword evidence="3" id="KW-1185">Reference proteome</keyword>
<keyword evidence="1" id="KW-0732">Signal</keyword>
<name>A0A3D9HWG6_9PROT</name>
<dbReference type="Proteomes" id="UP000256845">
    <property type="component" value="Unassembled WGS sequence"/>
</dbReference>
<dbReference type="PROSITE" id="PS51257">
    <property type="entry name" value="PROKAR_LIPOPROTEIN"/>
    <property type="match status" value="1"/>
</dbReference>
<dbReference type="AlphaFoldDB" id="A0A3D9HWG6"/>
<sequence>MKMMKQMVAAAALALLAGCNGYALVKPEQEVKIADAFSFKTTQEWNRLKQGDSDFWTLDGIGLQLMSVKAGIKDGEKIADHEKAAVYKNGMTTLELLEMIKTDLVATDQHNIEILDSRPIKSGGYDGFIAEYRFENKDGLEYKSLVRGIVHDDKLSLMRYSGLTDYYYNRGRSDVEQMMVSMQPL</sequence>